<dbReference type="RefSeq" id="WP_184918689.1">
    <property type="nucleotide sequence ID" value="NZ_JACHMO010000001.1"/>
</dbReference>
<evidence type="ECO:0000313" key="2">
    <source>
        <dbReference type="EMBL" id="MBB5802152.1"/>
    </source>
</evidence>
<gene>
    <name evidence="2" type="ORF">F4560_001920</name>
</gene>
<feature type="compositionally biased region" description="Basic residues" evidence="1">
    <location>
        <begin position="35"/>
        <end position="47"/>
    </location>
</feature>
<dbReference type="EMBL" id="JACHMO010000001">
    <property type="protein sequence ID" value="MBB5802152.1"/>
    <property type="molecule type" value="Genomic_DNA"/>
</dbReference>
<name>A0A7W9LZY3_9PSEU</name>
<comment type="caution">
    <text evidence="2">The sequence shown here is derived from an EMBL/GenBank/DDBJ whole genome shotgun (WGS) entry which is preliminary data.</text>
</comment>
<keyword evidence="3" id="KW-1185">Reference proteome</keyword>
<dbReference type="Proteomes" id="UP000552097">
    <property type="component" value="Unassembled WGS sequence"/>
</dbReference>
<accession>A0A7W9LZY3</accession>
<proteinExistence type="predicted"/>
<reference evidence="2 3" key="1">
    <citation type="submission" date="2020-08" db="EMBL/GenBank/DDBJ databases">
        <title>Sequencing the genomes of 1000 actinobacteria strains.</title>
        <authorList>
            <person name="Klenk H.-P."/>
        </authorList>
    </citation>
    <scope>NUCLEOTIDE SEQUENCE [LARGE SCALE GENOMIC DNA]</scope>
    <source>
        <strain evidence="2 3">DSM 45486</strain>
    </source>
</reference>
<protein>
    <submittedName>
        <fullName evidence="2">Uncharacterized protein</fullName>
    </submittedName>
</protein>
<evidence type="ECO:0000313" key="3">
    <source>
        <dbReference type="Proteomes" id="UP000552097"/>
    </source>
</evidence>
<sequence length="75" mass="8546">MTAKPEALTRKDGAALRQVVDLALRGIRAKDRMPHPTRNRMPRPIRHPRTETLWVMSADGVINAPEDDKDHTPRI</sequence>
<dbReference type="AlphaFoldDB" id="A0A7W9LZY3"/>
<organism evidence="2 3">
    <name type="scientific">Saccharothrix ecbatanensis</name>
    <dbReference type="NCBI Taxonomy" id="1105145"/>
    <lineage>
        <taxon>Bacteria</taxon>
        <taxon>Bacillati</taxon>
        <taxon>Actinomycetota</taxon>
        <taxon>Actinomycetes</taxon>
        <taxon>Pseudonocardiales</taxon>
        <taxon>Pseudonocardiaceae</taxon>
        <taxon>Saccharothrix</taxon>
    </lineage>
</organism>
<evidence type="ECO:0000256" key="1">
    <source>
        <dbReference type="SAM" id="MobiDB-lite"/>
    </source>
</evidence>
<feature type="region of interest" description="Disordered" evidence="1">
    <location>
        <begin position="28"/>
        <end position="51"/>
    </location>
</feature>